<evidence type="ECO:0000313" key="2">
    <source>
        <dbReference type="Proteomes" id="UP000664698"/>
    </source>
</evidence>
<gene>
    <name evidence="1" type="ORF">J0A67_11445</name>
</gene>
<name>A0ABS3BUU1_9BACT</name>
<sequence>MKRKLIFFRLVHRIPYLFSMTKRFFSIPFIALGFALAFLSCNTCGNADIPVSKYDFEFTVVSVETGEDLIFGEGATLDLEGFQLYSMRGSDRILHELYAYPEEIYPGHQAIWADVRGLHGSLYLEHPDGKLDTLQAFFSQQETECWGRIDNLQEIVRNGSERFIDMYTVLRFSR</sequence>
<reference evidence="1 2" key="1">
    <citation type="submission" date="2021-03" db="EMBL/GenBank/DDBJ databases">
        <title>novel species isolated from a fishpond in China.</title>
        <authorList>
            <person name="Lu H."/>
            <person name="Cai Z."/>
        </authorList>
    </citation>
    <scope>NUCLEOTIDE SEQUENCE [LARGE SCALE GENOMIC DNA]</scope>
    <source>
        <strain evidence="1 2">JCM 31546</strain>
    </source>
</reference>
<dbReference type="EMBL" id="JAFKCW010000002">
    <property type="protein sequence ID" value="MBN7801479.1"/>
    <property type="molecule type" value="Genomic_DNA"/>
</dbReference>
<evidence type="ECO:0000313" key="1">
    <source>
        <dbReference type="EMBL" id="MBN7801479.1"/>
    </source>
</evidence>
<dbReference type="RefSeq" id="WP_206569464.1">
    <property type="nucleotide sequence ID" value="NZ_JAFKCW010000002.1"/>
</dbReference>
<comment type="caution">
    <text evidence="1">The sequence shown here is derived from an EMBL/GenBank/DDBJ whole genome shotgun (WGS) entry which is preliminary data.</text>
</comment>
<organism evidence="1 2">
    <name type="scientific">Algoriphagus aestuariicola</name>
    <dbReference type="NCBI Taxonomy" id="1852016"/>
    <lineage>
        <taxon>Bacteria</taxon>
        <taxon>Pseudomonadati</taxon>
        <taxon>Bacteroidota</taxon>
        <taxon>Cytophagia</taxon>
        <taxon>Cytophagales</taxon>
        <taxon>Cyclobacteriaceae</taxon>
        <taxon>Algoriphagus</taxon>
    </lineage>
</organism>
<dbReference type="Proteomes" id="UP000664698">
    <property type="component" value="Unassembled WGS sequence"/>
</dbReference>
<keyword evidence="2" id="KW-1185">Reference proteome</keyword>
<proteinExistence type="predicted"/>
<protein>
    <submittedName>
        <fullName evidence="1">Uncharacterized protein</fullName>
    </submittedName>
</protein>
<accession>A0ABS3BUU1</accession>